<dbReference type="Proteomes" id="UP000248917">
    <property type="component" value="Unassembled WGS sequence"/>
</dbReference>
<evidence type="ECO:0000256" key="1">
    <source>
        <dbReference type="SAM" id="SignalP"/>
    </source>
</evidence>
<evidence type="ECO:0000313" key="3">
    <source>
        <dbReference type="Proteomes" id="UP000248917"/>
    </source>
</evidence>
<protein>
    <recommendedName>
        <fullName evidence="4">Lipoprotein</fullName>
    </recommendedName>
</protein>
<dbReference type="RefSeq" id="WP_146250959.1">
    <property type="nucleotide sequence ID" value="NZ_QKTX01000031.1"/>
</dbReference>
<comment type="caution">
    <text evidence="2">The sequence shown here is derived from an EMBL/GenBank/DDBJ whole genome shotgun (WGS) entry which is preliminary data.</text>
</comment>
<keyword evidence="3" id="KW-1185">Reference proteome</keyword>
<evidence type="ECO:0008006" key="4">
    <source>
        <dbReference type="Google" id="ProtNLM"/>
    </source>
</evidence>
<evidence type="ECO:0000313" key="2">
    <source>
        <dbReference type="EMBL" id="PZV75499.1"/>
    </source>
</evidence>
<feature type="signal peptide" evidence="1">
    <location>
        <begin position="1"/>
        <end position="21"/>
    </location>
</feature>
<sequence>MARLGIILLLLGLAVSCSTIPDPIPASPEQVETDSLMAIYGKSIVTKNLNYLRYFQLDKNGNTLLYGGTSNRFWFGAFRPDRSLIKENLVKLDLENRFEQPVSKPTAISHRVLDKLIFEVITREQCIHPKNHILKGNGMGTNVAGWKRLFMTPIESC</sequence>
<name>A0A326RIW9_9BACT</name>
<feature type="non-terminal residue" evidence="2">
    <location>
        <position position="157"/>
    </location>
</feature>
<dbReference type="EMBL" id="QKTX01000031">
    <property type="protein sequence ID" value="PZV75499.1"/>
    <property type="molecule type" value="Genomic_DNA"/>
</dbReference>
<organism evidence="2 3">
    <name type="scientific">Algoriphagus aquaeductus</name>
    <dbReference type="NCBI Taxonomy" id="475299"/>
    <lineage>
        <taxon>Bacteria</taxon>
        <taxon>Pseudomonadati</taxon>
        <taxon>Bacteroidota</taxon>
        <taxon>Cytophagia</taxon>
        <taxon>Cytophagales</taxon>
        <taxon>Cyclobacteriaceae</taxon>
        <taxon>Algoriphagus</taxon>
    </lineage>
</organism>
<reference evidence="2 3" key="1">
    <citation type="submission" date="2018-06" db="EMBL/GenBank/DDBJ databases">
        <title>Genomic Encyclopedia of Archaeal and Bacterial Type Strains, Phase II (KMG-II): from individual species to whole genera.</title>
        <authorList>
            <person name="Goeker M."/>
        </authorList>
    </citation>
    <scope>NUCLEOTIDE SEQUENCE [LARGE SCALE GENOMIC DNA]</scope>
    <source>
        <strain evidence="2 3">T4</strain>
    </source>
</reference>
<dbReference type="AlphaFoldDB" id="A0A326RIW9"/>
<gene>
    <name evidence="2" type="ORF">CLV31_13112</name>
</gene>
<dbReference type="PROSITE" id="PS51257">
    <property type="entry name" value="PROKAR_LIPOPROTEIN"/>
    <property type="match status" value="1"/>
</dbReference>
<accession>A0A326RIW9</accession>
<keyword evidence="1" id="KW-0732">Signal</keyword>
<feature type="chain" id="PRO_5016438127" description="Lipoprotein" evidence="1">
    <location>
        <begin position="22"/>
        <end position="157"/>
    </location>
</feature>
<proteinExistence type="predicted"/>